<reference evidence="1 2" key="1">
    <citation type="submission" date="2018-02" db="EMBL/GenBank/DDBJ databases">
        <authorList>
            <person name="Dubost A."/>
        </authorList>
    </citation>
    <scope>NUCLEOTIDE SEQUENCE [LARGE SCALE GENOMIC DNA]</scope>
    <source>
        <strain evidence="2">JV551A3</strain>
    </source>
</reference>
<sequence>MDYYARRGAGLMKAEFVLDSLKNIPCFFFRHIGHSLPNHVLPHARLVARRGFERLPVTRDQGAPIGSLYLVGRKPFLTACA</sequence>
<evidence type="ECO:0000313" key="2">
    <source>
        <dbReference type="Proteomes" id="UP000294335"/>
    </source>
</evidence>
<dbReference type="AlphaFoldDB" id="A0AAQ1PAG1"/>
<name>A0AAQ1PAG1_9PSED</name>
<protein>
    <submittedName>
        <fullName evidence="1">Uncharacterized protein</fullName>
    </submittedName>
</protein>
<accession>A0AAQ1PAG1</accession>
<proteinExistence type="predicted"/>
<dbReference type="Proteomes" id="UP000294335">
    <property type="component" value="Unassembled WGS sequence"/>
</dbReference>
<organism evidence="1 2">
    <name type="scientific">Pseudomonas inefficax</name>
    <dbReference type="NCBI Taxonomy" id="2078786"/>
    <lineage>
        <taxon>Bacteria</taxon>
        <taxon>Pseudomonadati</taxon>
        <taxon>Pseudomonadota</taxon>
        <taxon>Gammaproteobacteria</taxon>
        <taxon>Pseudomonadales</taxon>
        <taxon>Pseudomonadaceae</taxon>
        <taxon>Pseudomonas</taxon>
    </lineage>
</organism>
<gene>
    <name evidence="1" type="ORF">JV551A3_V1_1660015</name>
</gene>
<keyword evidence="2" id="KW-1185">Reference proteome</keyword>
<evidence type="ECO:0000313" key="1">
    <source>
        <dbReference type="EMBL" id="SPO62241.1"/>
    </source>
</evidence>
<comment type="caution">
    <text evidence="1">The sequence shown here is derived from an EMBL/GenBank/DDBJ whole genome shotgun (WGS) entry which is preliminary data.</text>
</comment>
<dbReference type="EMBL" id="OPYN01000166">
    <property type="protein sequence ID" value="SPO62241.1"/>
    <property type="molecule type" value="Genomic_DNA"/>
</dbReference>